<sequence>MPGRILRSLGTAALAAVVVTAPAAAVAAPSPSPSPPPSPSPGADDADAPAGTPAAGPEAAAGSVTGLLSELQRLYQQTEEATETYNGTAAELKKKAAEAKRLDSALAASRLQLSRSRDAAGRLAREQYQGRSDLSAYLRLLLMRDPEYALDQGQVVQRLAAGRVATMKRLGGAEKRAAELAKQSRKVLDRQRTLAARQKKERDAVQAQLKQVEGLLATLSTDQLAELASLEEEGTDKAQDALVASGALSSSRPATAQGGEAVRYAIEQIGKPYVWGAEGPDSFDCSGLTSQAWASAGRTLPRTSQEQWRQLRKVPVNALRPGDLVVYFPKATHVALYIGNGLVVQAPRPGSQVKVSPVASNPLLGAVRPDPESAPLTTYEAPELPEGASDGSDEGYGETSAPDA</sequence>
<evidence type="ECO:0000313" key="9">
    <source>
        <dbReference type="EMBL" id="WLQ56383.1"/>
    </source>
</evidence>
<dbReference type="InterPro" id="IPR051794">
    <property type="entry name" value="PG_Endopeptidase_C40"/>
</dbReference>
<comment type="similarity">
    <text evidence="1">Belongs to the peptidase C40 family.</text>
</comment>
<keyword evidence="7" id="KW-0732">Signal</keyword>
<dbReference type="Proteomes" id="UP001235744">
    <property type="component" value="Chromosome"/>
</dbReference>
<evidence type="ECO:0000256" key="1">
    <source>
        <dbReference type="ARBA" id="ARBA00007074"/>
    </source>
</evidence>
<feature type="signal peptide" evidence="7">
    <location>
        <begin position="1"/>
        <end position="27"/>
    </location>
</feature>
<evidence type="ECO:0000256" key="3">
    <source>
        <dbReference type="ARBA" id="ARBA00022801"/>
    </source>
</evidence>
<feature type="coiled-coil region" evidence="5">
    <location>
        <begin position="188"/>
        <end position="215"/>
    </location>
</feature>
<feature type="region of interest" description="Disordered" evidence="6">
    <location>
        <begin position="362"/>
        <end position="404"/>
    </location>
</feature>
<evidence type="ECO:0000256" key="2">
    <source>
        <dbReference type="ARBA" id="ARBA00022670"/>
    </source>
</evidence>
<evidence type="ECO:0000259" key="8">
    <source>
        <dbReference type="PROSITE" id="PS51935"/>
    </source>
</evidence>
<keyword evidence="10" id="KW-1185">Reference proteome</keyword>
<evidence type="ECO:0000256" key="5">
    <source>
        <dbReference type="SAM" id="Coils"/>
    </source>
</evidence>
<dbReference type="InterPro" id="IPR038765">
    <property type="entry name" value="Papain-like_cys_pep_sf"/>
</dbReference>
<name>A0ABY9IQJ6_9ACTN</name>
<proteinExistence type="inferred from homology"/>
<protein>
    <submittedName>
        <fullName evidence="9">NlpC/P60 family protein</fullName>
    </submittedName>
</protein>
<dbReference type="RefSeq" id="WP_306071659.1">
    <property type="nucleotide sequence ID" value="NZ_CP120988.1"/>
</dbReference>
<keyword evidence="4" id="KW-0788">Thiol protease</keyword>
<keyword evidence="3" id="KW-0378">Hydrolase</keyword>
<dbReference type="PANTHER" id="PTHR47359">
    <property type="entry name" value="PEPTIDOGLYCAN DL-ENDOPEPTIDASE CWLO"/>
    <property type="match status" value="1"/>
</dbReference>
<accession>A0ABY9IQJ6</accession>
<feature type="region of interest" description="Disordered" evidence="6">
    <location>
        <begin position="24"/>
        <end position="61"/>
    </location>
</feature>
<feature type="compositionally biased region" description="Low complexity" evidence="6">
    <location>
        <begin position="48"/>
        <end position="61"/>
    </location>
</feature>
<dbReference type="InterPro" id="IPR000064">
    <property type="entry name" value="NLP_P60_dom"/>
</dbReference>
<dbReference type="Gene3D" id="3.90.1720.10">
    <property type="entry name" value="endopeptidase domain like (from Nostoc punctiforme)"/>
    <property type="match status" value="1"/>
</dbReference>
<keyword evidence="5" id="KW-0175">Coiled coil</keyword>
<evidence type="ECO:0000256" key="6">
    <source>
        <dbReference type="SAM" id="MobiDB-lite"/>
    </source>
</evidence>
<dbReference type="SUPFAM" id="SSF54001">
    <property type="entry name" value="Cysteine proteinases"/>
    <property type="match status" value="1"/>
</dbReference>
<feature type="domain" description="NlpC/P60" evidence="8">
    <location>
        <begin position="255"/>
        <end position="376"/>
    </location>
</feature>
<feature type="compositionally biased region" description="Pro residues" evidence="6">
    <location>
        <begin position="30"/>
        <end position="40"/>
    </location>
</feature>
<evidence type="ECO:0000256" key="4">
    <source>
        <dbReference type="ARBA" id="ARBA00022807"/>
    </source>
</evidence>
<dbReference type="Pfam" id="PF00877">
    <property type="entry name" value="NLPC_P60"/>
    <property type="match status" value="1"/>
</dbReference>
<gene>
    <name evidence="9" type="ORF">P8A19_13425</name>
</gene>
<keyword evidence="2" id="KW-0645">Protease</keyword>
<reference evidence="9 10" key="1">
    <citation type="submission" date="2023-03" db="EMBL/GenBank/DDBJ databases">
        <title>Isolation and description of six Streptomyces strains from soil environments, able to metabolize different microbial glucans.</title>
        <authorList>
            <person name="Widen T."/>
            <person name="Larsbrink J."/>
        </authorList>
    </citation>
    <scope>NUCLEOTIDE SEQUENCE [LARGE SCALE GENOMIC DNA]</scope>
    <source>
        <strain evidence="9 10">Alt2</strain>
    </source>
</reference>
<dbReference type="PANTHER" id="PTHR47359:SF3">
    <property type="entry name" value="NLP_P60 DOMAIN-CONTAINING PROTEIN-RELATED"/>
    <property type="match status" value="1"/>
</dbReference>
<dbReference type="PROSITE" id="PS51935">
    <property type="entry name" value="NLPC_P60"/>
    <property type="match status" value="1"/>
</dbReference>
<evidence type="ECO:0000313" key="10">
    <source>
        <dbReference type="Proteomes" id="UP001235744"/>
    </source>
</evidence>
<dbReference type="EMBL" id="CP120988">
    <property type="protein sequence ID" value="WLQ56383.1"/>
    <property type="molecule type" value="Genomic_DNA"/>
</dbReference>
<organism evidence="9 10">
    <name type="scientific">Streptomyces poriferorum</name>
    <dbReference type="NCBI Taxonomy" id="2798799"/>
    <lineage>
        <taxon>Bacteria</taxon>
        <taxon>Bacillati</taxon>
        <taxon>Actinomycetota</taxon>
        <taxon>Actinomycetes</taxon>
        <taxon>Kitasatosporales</taxon>
        <taxon>Streptomycetaceae</taxon>
        <taxon>Streptomyces</taxon>
    </lineage>
</organism>
<evidence type="ECO:0000256" key="7">
    <source>
        <dbReference type="SAM" id="SignalP"/>
    </source>
</evidence>
<feature type="chain" id="PRO_5046566479" evidence="7">
    <location>
        <begin position="28"/>
        <end position="404"/>
    </location>
</feature>